<dbReference type="AlphaFoldDB" id="A0A6P4E5K9"/>
<proteinExistence type="predicted"/>
<feature type="compositionally biased region" description="Low complexity" evidence="1">
    <location>
        <begin position="101"/>
        <end position="128"/>
    </location>
</feature>
<dbReference type="RefSeq" id="XP_016970553.1">
    <property type="nucleotide sequence ID" value="XM_017115064.1"/>
</dbReference>
<name>A0A6P4E5K9_DRORH</name>
<dbReference type="GeneID" id="108038295"/>
<evidence type="ECO:0000313" key="4">
    <source>
        <dbReference type="RefSeq" id="XP_016970553.1"/>
    </source>
</evidence>
<dbReference type="SMART" id="SM00494">
    <property type="entry name" value="ChtBD2"/>
    <property type="match status" value="1"/>
</dbReference>
<sequence length="197" mass="21877">MRQLKVYMWQLLIVFGCLLPGYQVRAVFLEECKGVIILKIPNENKECSEYVHCDGDDSYYCNGDCREAVECYNKDVTTKAPVTTLKPVEPTTKNSTSEELPVPASTTTVTPTTKADTTSPSISTPATTTPIPNTDVHVICKTSGKSGVYPYPANSNYYYQCLSGYLLLQQCPQNFHFDESQGQCISKKPNRLSGLHL</sequence>
<evidence type="ECO:0000256" key="2">
    <source>
        <dbReference type="SAM" id="SignalP"/>
    </source>
</evidence>
<feature type="signal peptide" evidence="2">
    <location>
        <begin position="1"/>
        <end position="26"/>
    </location>
</feature>
<evidence type="ECO:0000256" key="1">
    <source>
        <dbReference type="SAM" id="MobiDB-lite"/>
    </source>
</evidence>
<dbReference type="SUPFAM" id="SSF57625">
    <property type="entry name" value="Invertebrate chitin-binding proteins"/>
    <property type="match status" value="1"/>
</dbReference>
<feature type="chain" id="PRO_5028006187" evidence="2">
    <location>
        <begin position="27"/>
        <end position="197"/>
    </location>
</feature>
<dbReference type="OrthoDB" id="7868968at2759"/>
<protein>
    <submittedName>
        <fullName evidence="4">Uncharacterized protein LOC108038295</fullName>
    </submittedName>
</protein>
<evidence type="ECO:0000259" key="3">
    <source>
        <dbReference type="PROSITE" id="PS50940"/>
    </source>
</evidence>
<dbReference type="InterPro" id="IPR002557">
    <property type="entry name" value="Chitin-bd_dom"/>
</dbReference>
<dbReference type="InterPro" id="IPR036508">
    <property type="entry name" value="Chitin-bd_dom_sf"/>
</dbReference>
<gene>
    <name evidence="4" type="primary">LOC108038295</name>
</gene>
<feature type="domain" description="Chitin-binding type-2" evidence="3">
    <location>
        <begin position="137"/>
        <end position="184"/>
    </location>
</feature>
<dbReference type="GO" id="GO:0005576">
    <property type="term" value="C:extracellular region"/>
    <property type="evidence" value="ECO:0007669"/>
    <property type="project" value="InterPro"/>
</dbReference>
<feature type="region of interest" description="Disordered" evidence="1">
    <location>
        <begin position="85"/>
        <end position="128"/>
    </location>
</feature>
<reference evidence="4" key="1">
    <citation type="submission" date="2025-08" db="UniProtKB">
        <authorList>
            <consortium name="RefSeq"/>
        </authorList>
    </citation>
    <scope>IDENTIFICATION</scope>
</reference>
<dbReference type="Pfam" id="PF01607">
    <property type="entry name" value="CBM_14"/>
    <property type="match status" value="1"/>
</dbReference>
<dbReference type="Gene3D" id="3.20.20.80">
    <property type="entry name" value="Glycosidases"/>
    <property type="match status" value="1"/>
</dbReference>
<keyword evidence="2" id="KW-0732">Signal</keyword>
<dbReference type="GO" id="GO:0008061">
    <property type="term" value="F:chitin binding"/>
    <property type="evidence" value="ECO:0007669"/>
    <property type="project" value="InterPro"/>
</dbReference>
<dbReference type="RefSeq" id="XP_016970553.2">
    <property type="nucleotide sequence ID" value="XM_017115064.2"/>
</dbReference>
<accession>A0A6P4E5K9</accession>
<organism evidence="4">
    <name type="scientific">Drosophila rhopaloa</name>
    <name type="common">Fruit fly</name>
    <dbReference type="NCBI Taxonomy" id="1041015"/>
    <lineage>
        <taxon>Eukaryota</taxon>
        <taxon>Metazoa</taxon>
        <taxon>Ecdysozoa</taxon>
        <taxon>Arthropoda</taxon>
        <taxon>Hexapoda</taxon>
        <taxon>Insecta</taxon>
        <taxon>Pterygota</taxon>
        <taxon>Neoptera</taxon>
        <taxon>Endopterygota</taxon>
        <taxon>Diptera</taxon>
        <taxon>Brachycera</taxon>
        <taxon>Muscomorpha</taxon>
        <taxon>Ephydroidea</taxon>
        <taxon>Drosophilidae</taxon>
        <taxon>Drosophila</taxon>
        <taxon>Sophophora</taxon>
    </lineage>
</organism>
<dbReference type="PROSITE" id="PS50940">
    <property type="entry name" value="CHIT_BIND_II"/>
    <property type="match status" value="1"/>
</dbReference>
<dbReference type="PROSITE" id="PS51257">
    <property type="entry name" value="PROKAR_LIPOPROTEIN"/>
    <property type="match status" value="1"/>
</dbReference>